<dbReference type="WBParaSite" id="jg9164">
    <property type="protein sequence ID" value="jg9164"/>
    <property type="gene ID" value="jg9164"/>
</dbReference>
<keyword evidence="1" id="KW-1015">Disulfide bond</keyword>
<evidence type="ECO:0000313" key="3">
    <source>
        <dbReference type="Proteomes" id="UP000887574"/>
    </source>
</evidence>
<dbReference type="AlphaFoldDB" id="A0A915ERZ5"/>
<evidence type="ECO:0000256" key="1">
    <source>
        <dbReference type="ARBA" id="ARBA00023157"/>
    </source>
</evidence>
<name>A0A915ERZ5_9BILA</name>
<protein>
    <submittedName>
        <fullName evidence="4">Saposin B-type domain-containing protein</fullName>
    </submittedName>
</protein>
<organism evidence="3 4">
    <name type="scientific">Ditylenchus dipsaci</name>
    <dbReference type="NCBI Taxonomy" id="166011"/>
    <lineage>
        <taxon>Eukaryota</taxon>
        <taxon>Metazoa</taxon>
        <taxon>Ecdysozoa</taxon>
        <taxon>Nematoda</taxon>
        <taxon>Chromadorea</taxon>
        <taxon>Rhabditida</taxon>
        <taxon>Tylenchina</taxon>
        <taxon>Tylenchomorpha</taxon>
        <taxon>Sphaerularioidea</taxon>
        <taxon>Anguinidae</taxon>
        <taxon>Anguininae</taxon>
        <taxon>Ditylenchus</taxon>
    </lineage>
</organism>
<evidence type="ECO:0000259" key="2">
    <source>
        <dbReference type="PROSITE" id="PS50015"/>
    </source>
</evidence>
<evidence type="ECO:0000313" key="4">
    <source>
        <dbReference type="WBParaSite" id="jg9164"/>
    </source>
</evidence>
<accession>A0A915ERZ5</accession>
<dbReference type="Proteomes" id="UP000887574">
    <property type="component" value="Unplaced"/>
</dbReference>
<sequence length="641" mass="71825">MMFPILQPKSPSAVRSSLLLLWWNMNLQLLKHPDLLLILQFVHPFPVLHDIPTKANDLNIPDAGIGVDNMSLLLRNYPQMTYRIKKNQLGVLIEKTYMSILIASNNNILSCFDSSLLSFCTQSYILSSFNFVAIYDLLKDDFIGLKEEKQGQQGHDNHLVNSKLHCHDLVSIDKHTDLECDKFKGVPPQLVRFVHQAVSYQMILRSWSFLSQVAVPHCLLWPILLIGALAKESPKCGYPVFVPSQVNHVVVESQIDIECSACRIGVSFVDSVKNSSIAQLIKDSSAFCDTLLLIDDLCRDLLVTNMKKLYVYFSFSAFSIKLLLTGSCLGLPLNIGFDSAAVCSSIGACSTTDFVSAKLERNLLARRIEAVYSEAKSTGSAIVAFLGRSLSRGEHRNVVDWNTGTDNYYSFHIKDLKSFCKLLEERDQVVKPTNPRAFPLMLVMSKLKNIISEGVEGKNPMSGRPDITPEVAQLHFNEHFNSKVSCHKKPENIMTREEEEPIGLMHCTVVFSSGRYIEEDQAHLENSPHSSCYFAAPLDCEDPKMDRMTGAIFEPPRFVKIFPMNGYLCASTTPIAYCPVNCDPIEVVSKIIKLLCVPKASVLGFHFWMAEKLGHQVVVNPELANHEEVFSVPRSCQINLG</sequence>
<dbReference type="InterPro" id="IPR008139">
    <property type="entry name" value="SaposinB_dom"/>
</dbReference>
<keyword evidence="3" id="KW-1185">Reference proteome</keyword>
<reference evidence="4" key="1">
    <citation type="submission" date="2022-11" db="UniProtKB">
        <authorList>
            <consortium name="WormBaseParasite"/>
        </authorList>
    </citation>
    <scope>IDENTIFICATION</scope>
</reference>
<feature type="domain" description="Saposin B-type" evidence="2">
    <location>
        <begin position="255"/>
        <end position="353"/>
    </location>
</feature>
<dbReference type="PROSITE" id="PS50015">
    <property type="entry name" value="SAP_B"/>
    <property type="match status" value="1"/>
</dbReference>
<proteinExistence type="predicted"/>